<name>A0A0V0QT51_PSEPJ</name>
<dbReference type="OMA" id="PHYAPQV"/>
<reference evidence="3 4" key="1">
    <citation type="journal article" date="2015" name="Sci. Rep.">
        <title>Genome of the facultative scuticociliatosis pathogen Pseudocohnilembus persalinus provides insight into its virulence through horizontal gene transfer.</title>
        <authorList>
            <person name="Xiong J."/>
            <person name="Wang G."/>
            <person name="Cheng J."/>
            <person name="Tian M."/>
            <person name="Pan X."/>
            <person name="Warren A."/>
            <person name="Jiang C."/>
            <person name="Yuan D."/>
            <person name="Miao W."/>
        </authorList>
    </citation>
    <scope>NUCLEOTIDE SEQUENCE [LARGE SCALE GENOMIC DNA]</scope>
    <source>
        <strain evidence="3">36N120E</strain>
    </source>
</reference>
<organism evidence="3 4">
    <name type="scientific">Pseudocohnilembus persalinus</name>
    <name type="common">Ciliate</name>
    <dbReference type="NCBI Taxonomy" id="266149"/>
    <lineage>
        <taxon>Eukaryota</taxon>
        <taxon>Sar</taxon>
        <taxon>Alveolata</taxon>
        <taxon>Ciliophora</taxon>
        <taxon>Intramacronucleata</taxon>
        <taxon>Oligohymenophorea</taxon>
        <taxon>Scuticociliatia</taxon>
        <taxon>Philasterida</taxon>
        <taxon>Pseudocohnilembidae</taxon>
        <taxon>Pseudocohnilembus</taxon>
    </lineage>
</organism>
<dbReference type="SUPFAM" id="SSF49562">
    <property type="entry name" value="C2 domain (Calcium/lipid-binding domain, CaLB)"/>
    <property type="match status" value="1"/>
</dbReference>
<dbReference type="EMBL" id="LDAU01000109">
    <property type="protein sequence ID" value="KRX05399.1"/>
    <property type="molecule type" value="Genomic_DNA"/>
</dbReference>
<feature type="compositionally biased region" description="Low complexity" evidence="1">
    <location>
        <begin position="141"/>
        <end position="239"/>
    </location>
</feature>
<gene>
    <name evidence="3" type="ORF">PPERSA_00700</name>
</gene>
<dbReference type="PANTHER" id="PTHR47052:SF3">
    <property type="entry name" value="INGRESSION PROTEIN 1"/>
    <property type="match status" value="1"/>
</dbReference>
<dbReference type="CDD" id="cd00030">
    <property type="entry name" value="C2"/>
    <property type="match status" value="1"/>
</dbReference>
<dbReference type="PROSITE" id="PS50004">
    <property type="entry name" value="C2"/>
    <property type="match status" value="1"/>
</dbReference>
<evidence type="ECO:0000313" key="4">
    <source>
        <dbReference type="Proteomes" id="UP000054937"/>
    </source>
</evidence>
<dbReference type="InterPro" id="IPR035892">
    <property type="entry name" value="C2_domain_sf"/>
</dbReference>
<dbReference type="InterPro" id="IPR000008">
    <property type="entry name" value="C2_dom"/>
</dbReference>
<dbReference type="InterPro" id="IPR052981">
    <property type="entry name" value="Ingression_C2_domain"/>
</dbReference>
<dbReference type="Proteomes" id="UP000054937">
    <property type="component" value="Unassembled WGS sequence"/>
</dbReference>
<evidence type="ECO:0000259" key="2">
    <source>
        <dbReference type="PROSITE" id="PS50004"/>
    </source>
</evidence>
<keyword evidence="4" id="KW-1185">Reference proteome</keyword>
<evidence type="ECO:0000313" key="3">
    <source>
        <dbReference type="EMBL" id="KRX05399.1"/>
    </source>
</evidence>
<dbReference type="InParanoid" id="A0A0V0QT51"/>
<accession>A0A0V0QT51</accession>
<dbReference type="PANTHER" id="PTHR47052">
    <property type="entry name" value="CONSERVED SERINE PROLINE-RICH PROTEIN (AFU_ORTHOLOGUE AFUA_2G01790)"/>
    <property type="match status" value="1"/>
</dbReference>
<dbReference type="Gene3D" id="2.60.40.150">
    <property type="entry name" value="C2 domain"/>
    <property type="match status" value="1"/>
</dbReference>
<dbReference type="Pfam" id="PF00168">
    <property type="entry name" value="C2"/>
    <property type="match status" value="1"/>
</dbReference>
<feature type="region of interest" description="Disordered" evidence="1">
    <location>
        <begin position="141"/>
        <end position="245"/>
    </location>
</feature>
<sequence>MQGNLQVKPLSANLVRDTEFGGKMDPYVKLKIGSSLFKTKPHHGGGKRPTWGETGSMRINKGDYIMEIEIWDKDFGPDDMIAQGSFPLNKLEKSCHSQEWINLTYKGKHGGQILIDMQYFPDGGQKVKGNKIGQQGFQQYPQQQPQQQFYQQPPQQQMYNQPPQQQMYNQPPQQQYYQQPPPQQQYYQQPPTQQQYQQYPQQNFNQPQQQQQNYPMQYNQPPQQHGQYGQYPNQQGGYPPNNPLG</sequence>
<feature type="domain" description="C2" evidence="2">
    <location>
        <begin position="1"/>
        <end position="101"/>
    </location>
</feature>
<proteinExistence type="predicted"/>
<evidence type="ECO:0000256" key="1">
    <source>
        <dbReference type="SAM" id="MobiDB-lite"/>
    </source>
</evidence>
<dbReference type="SMART" id="SM00239">
    <property type="entry name" value="C2"/>
    <property type="match status" value="1"/>
</dbReference>
<comment type="caution">
    <text evidence="3">The sequence shown here is derived from an EMBL/GenBank/DDBJ whole genome shotgun (WGS) entry which is preliminary data.</text>
</comment>
<dbReference type="OrthoDB" id="447506at2759"/>
<dbReference type="AlphaFoldDB" id="A0A0V0QT51"/>
<protein>
    <submittedName>
        <fullName evidence="3">C2 domain</fullName>
    </submittedName>
</protein>